<dbReference type="InterPro" id="IPR051397">
    <property type="entry name" value="Zn-ADH-like_protein"/>
</dbReference>
<accession>A0A5B2UY91</accession>
<dbReference type="RefSeq" id="WP_149822346.1">
    <property type="nucleotide sequence ID" value="NZ_VUOA01000065.1"/>
</dbReference>
<dbReference type="CDD" id="cd08241">
    <property type="entry name" value="QOR1"/>
    <property type="match status" value="1"/>
</dbReference>
<protein>
    <submittedName>
        <fullName evidence="2">NADPH:quinone oxidoreductase family protein</fullName>
    </submittedName>
</protein>
<dbReference type="InterPro" id="IPR011032">
    <property type="entry name" value="GroES-like_sf"/>
</dbReference>
<evidence type="ECO:0000259" key="1">
    <source>
        <dbReference type="SMART" id="SM00829"/>
    </source>
</evidence>
<feature type="domain" description="Enoyl reductase (ER)" evidence="1">
    <location>
        <begin position="10"/>
        <end position="322"/>
    </location>
</feature>
<comment type="caution">
    <text evidence="2">The sequence shown here is derived from an EMBL/GenBank/DDBJ whole genome shotgun (WGS) entry which is preliminary data.</text>
</comment>
<dbReference type="PANTHER" id="PTHR43677">
    <property type="entry name" value="SHORT-CHAIN DEHYDROGENASE/REDUCTASE"/>
    <property type="match status" value="1"/>
</dbReference>
<organism evidence="2 3">
    <name type="scientific">Salinarimonas soli</name>
    <dbReference type="NCBI Taxonomy" id="1638099"/>
    <lineage>
        <taxon>Bacteria</taxon>
        <taxon>Pseudomonadati</taxon>
        <taxon>Pseudomonadota</taxon>
        <taxon>Alphaproteobacteria</taxon>
        <taxon>Hyphomicrobiales</taxon>
        <taxon>Salinarimonadaceae</taxon>
        <taxon>Salinarimonas</taxon>
    </lineage>
</organism>
<dbReference type="SUPFAM" id="SSF51735">
    <property type="entry name" value="NAD(P)-binding Rossmann-fold domains"/>
    <property type="match status" value="1"/>
</dbReference>
<dbReference type="SMART" id="SM00829">
    <property type="entry name" value="PKS_ER"/>
    <property type="match status" value="1"/>
</dbReference>
<reference evidence="2 3" key="1">
    <citation type="submission" date="2019-09" db="EMBL/GenBank/DDBJ databases">
        <title>Salinarimonas rosea gen. nov., sp. nov., a new member of the a-2 subgroup of the Proteobacteria.</title>
        <authorList>
            <person name="Liu J."/>
        </authorList>
    </citation>
    <scope>NUCLEOTIDE SEQUENCE [LARGE SCALE GENOMIC DNA]</scope>
    <source>
        <strain evidence="2 3">BN140002</strain>
    </source>
</reference>
<dbReference type="PANTHER" id="PTHR43677:SF4">
    <property type="entry name" value="QUINONE OXIDOREDUCTASE-LIKE PROTEIN 2"/>
    <property type="match status" value="1"/>
</dbReference>
<sequence>MKALLAKAFGPPETLVVEDVPDPVPGPGEVVVRVRAAALNFFDTLIIENRYQFKPPLPFSPSAECAGTIEALGPGVEGWAVGERVAAYLGWGAARERVAAPVERLTRIPEGLGFEGAAGLTVTYGTSLHALKDRARLKAGETLAVLGAAGGAGLAAVELGRLMGARVIACASSAEKLALAAAGGAEMILNYTEEPLRDGLKRLTGGQGVDVLCDPVGGDLAEPALRSMAWGGRYLVVGFAGGGIPKIPLNLVLLKGCDVQGVFWGAHLERDPEGHRANMADLMGWAAAGRLSAHVDQTFPLERAAEAFGRIARREARGKVVLVP</sequence>
<evidence type="ECO:0000313" key="2">
    <source>
        <dbReference type="EMBL" id="KAA2232143.1"/>
    </source>
</evidence>
<dbReference type="InterPro" id="IPR013149">
    <property type="entry name" value="ADH-like_C"/>
</dbReference>
<dbReference type="InterPro" id="IPR013154">
    <property type="entry name" value="ADH-like_N"/>
</dbReference>
<dbReference type="Gene3D" id="3.90.180.10">
    <property type="entry name" value="Medium-chain alcohol dehydrogenases, catalytic domain"/>
    <property type="match status" value="1"/>
</dbReference>
<dbReference type="Proteomes" id="UP000323142">
    <property type="component" value="Unassembled WGS sequence"/>
</dbReference>
<evidence type="ECO:0000313" key="3">
    <source>
        <dbReference type="Proteomes" id="UP000323142"/>
    </source>
</evidence>
<dbReference type="InterPro" id="IPR020843">
    <property type="entry name" value="ER"/>
</dbReference>
<dbReference type="Pfam" id="PF08240">
    <property type="entry name" value="ADH_N"/>
    <property type="match status" value="1"/>
</dbReference>
<dbReference type="InterPro" id="IPR036291">
    <property type="entry name" value="NAD(P)-bd_dom_sf"/>
</dbReference>
<dbReference type="Pfam" id="PF00107">
    <property type="entry name" value="ADH_zinc_N"/>
    <property type="match status" value="1"/>
</dbReference>
<dbReference type="EMBL" id="VUOA01000065">
    <property type="protein sequence ID" value="KAA2232143.1"/>
    <property type="molecule type" value="Genomic_DNA"/>
</dbReference>
<reference evidence="2 3" key="2">
    <citation type="submission" date="2019-09" db="EMBL/GenBank/DDBJ databases">
        <authorList>
            <person name="Jin C."/>
        </authorList>
    </citation>
    <scope>NUCLEOTIDE SEQUENCE [LARGE SCALE GENOMIC DNA]</scope>
    <source>
        <strain evidence="2 3">BN140002</strain>
    </source>
</reference>
<proteinExistence type="predicted"/>
<dbReference type="SUPFAM" id="SSF50129">
    <property type="entry name" value="GroES-like"/>
    <property type="match status" value="1"/>
</dbReference>
<dbReference type="AlphaFoldDB" id="A0A5B2UY91"/>
<dbReference type="Gene3D" id="3.40.50.720">
    <property type="entry name" value="NAD(P)-binding Rossmann-like Domain"/>
    <property type="match status" value="1"/>
</dbReference>
<name>A0A5B2UY91_9HYPH</name>
<keyword evidence="3" id="KW-1185">Reference proteome</keyword>
<gene>
    <name evidence="2" type="ORF">F0L46_25085</name>
</gene>
<dbReference type="OrthoDB" id="4190732at2"/>
<dbReference type="GO" id="GO:0016491">
    <property type="term" value="F:oxidoreductase activity"/>
    <property type="evidence" value="ECO:0007669"/>
    <property type="project" value="InterPro"/>
</dbReference>